<evidence type="ECO:0000313" key="1">
    <source>
        <dbReference type="EMBL" id="CCI41161.1"/>
    </source>
</evidence>
<evidence type="ECO:0000313" key="2">
    <source>
        <dbReference type="Proteomes" id="UP000053237"/>
    </source>
</evidence>
<organism evidence="1 2">
    <name type="scientific">Albugo candida</name>
    <dbReference type="NCBI Taxonomy" id="65357"/>
    <lineage>
        <taxon>Eukaryota</taxon>
        <taxon>Sar</taxon>
        <taxon>Stramenopiles</taxon>
        <taxon>Oomycota</taxon>
        <taxon>Peronosporomycetes</taxon>
        <taxon>Albuginales</taxon>
        <taxon>Albuginaceae</taxon>
        <taxon>Albugo</taxon>
    </lineage>
</organism>
<dbReference type="EMBL" id="CAIX01000015">
    <property type="protein sequence ID" value="CCI41161.1"/>
    <property type="molecule type" value="Genomic_DNA"/>
</dbReference>
<accession>A0A024G3B6</accession>
<dbReference type="InParanoid" id="A0A024G3B6"/>
<gene>
    <name evidence="1" type="ORF">BN9_019450</name>
</gene>
<name>A0A024G3B6_9STRA</name>
<dbReference type="AlphaFoldDB" id="A0A024G3B6"/>
<comment type="caution">
    <text evidence="1">The sequence shown here is derived from an EMBL/GenBank/DDBJ whole genome shotgun (WGS) entry which is preliminary data.</text>
</comment>
<protein>
    <submittedName>
        <fullName evidence="1">Uncharacterized protein</fullName>
    </submittedName>
</protein>
<reference evidence="1 2" key="1">
    <citation type="submission" date="2012-05" db="EMBL/GenBank/DDBJ databases">
        <title>Recombination and specialization in a pathogen metapopulation.</title>
        <authorList>
            <person name="Gardiner A."/>
            <person name="Kemen E."/>
            <person name="Schultz-Larsen T."/>
            <person name="MacLean D."/>
            <person name="Van Oosterhout C."/>
            <person name="Jones J.D.G."/>
        </authorList>
    </citation>
    <scope>NUCLEOTIDE SEQUENCE [LARGE SCALE GENOMIC DNA]</scope>
    <source>
        <strain evidence="1 2">Ac Nc2</strain>
    </source>
</reference>
<keyword evidence="2" id="KW-1185">Reference proteome</keyword>
<sequence>MGNAEIEDSDSFKEDCLNALLSLVDDDLNEILCHLQLALNKRNNHDQSVLNILRTMRLLFYKLPNSCNIEQMVFGVIPKGDSEIRIADWLNLGLDAPCVRTKVEAIKALWKVCLHVSDTKGCGEVEVPARAQIMFIASAIVEVLVDIFMEERTTDVLTITTASLWEIAFIKPHVAPMLIRVDANDVTMHFWHSLHHADCIVRHTAILSAARILLYPTMALLELHTLFGVLLEMYLRPGLHTAYRI</sequence>
<proteinExistence type="predicted"/>
<dbReference type="InterPro" id="IPR016024">
    <property type="entry name" value="ARM-type_fold"/>
</dbReference>
<dbReference type="Proteomes" id="UP000053237">
    <property type="component" value="Unassembled WGS sequence"/>
</dbReference>
<dbReference type="SUPFAM" id="SSF48371">
    <property type="entry name" value="ARM repeat"/>
    <property type="match status" value="1"/>
</dbReference>